<accession>F4HD86</accession>
<name>F4HD86_GALAU</name>
<sequence length="308" mass="36966">MNKNCPFCLKNNIQKYGKKNNIQRYFCSSCHKTFSSTNKLNPIDIWTDYTIGKQTYKQLAEKYHCSIRTIQRYIEKSPKAKLTPLQQTYLNIIADVTFFGRDFGILVLMDTLSKKVVYHRVVKTEKDLYYKLALNILREKGYRIQSITNDGRRGLLKDLFNTPIQMCHFHMVAIVMRKLRKKHQSQAGKELKIIVKTLKESHKNEFYLRLHQWYLKHKEFLDERAECPNEKGYFPYKHRNVRGAYASLKYYMKYLFTFEEYTHLNIEKTTNRLEGLFKELKQKLSIHNGLTKKHKIMFIKDFLNKKSW</sequence>
<dbReference type="Proteomes" id="UP000006908">
    <property type="component" value="Chromosome"/>
</dbReference>
<organism evidence="1 2">
    <name type="scientific">Gallibacterium anatis (strain UMN179)</name>
    <name type="common">Pasteurella anatis</name>
    <dbReference type="NCBI Taxonomy" id="1005058"/>
    <lineage>
        <taxon>Bacteria</taxon>
        <taxon>Pseudomonadati</taxon>
        <taxon>Pseudomonadota</taxon>
        <taxon>Gammaproteobacteria</taxon>
        <taxon>Pasteurellales</taxon>
        <taxon>Pasteurellaceae</taxon>
        <taxon>Gallibacterium</taxon>
    </lineage>
</organism>
<gene>
    <name evidence="1" type="ordered locus">UMN179_00590</name>
</gene>
<proteinExistence type="predicted"/>
<reference evidence="1 2" key="1">
    <citation type="journal article" date="2011" name="J. Bacteriol.">
        <title>Complete genome sequence of Gallibacterium anatis strain UMN179, isolated from a laying hen with peritonitis.</title>
        <authorList>
            <person name="Johnson T.J."/>
            <person name="Fernandez-Alarcon C."/>
            <person name="Bojesen A.M."/>
            <person name="Nolan L.K."/>
            <person name="Trampel D.W."/>
            <person name="Seemann T."/>
        </authorList>
    </citation>
    <scope>NUCLEOTIDE SEQUENCE [LARGE SCALE GENOMIC DNA]</scope>
    <source>
        <strain evidence="1 2">UMN179</strain>
    </source>
</reference>
<dbReference type="PATRIC" id="fig|1005058.3.peg.578"/>
<dbReference type="HOGENOM" id="CLU_078214_2_0_6"/>
<dbReference type="KEGG" id="gan:UMN179_00590"/>
<evidence type="ECO:0000313" key="2">
    <source>
        <dbReference type="Proteomes" id="UP000006908"/>
    </source>
</evidence>
<dbReference type="STRING" id="1005058.UMN179_00590"/>
<dbReference type="EMBL" id="CP002667">
    <property type="protein sequence ID" value="AEC16624.1"/>
    <property type="molecule type" value="Genomic_DNA"/>
</dbReference>
<dbReference type="eggNOG" id="COG3677">
    <property type="taxonomic scope" value="Bacteria"/>
</dbReference>
<protein>
    <submittedName>
        <fullName evidence="1">Putative transposase</fullName>
    </submittedName>
</protein>
<dbReference type="AlphaFoldDB" id="F4HD86"/>
<evidence type="ECO:0000313" key="1">
    <source>
        <dbReference type="EMBL" id="AEC16624.1"/>
    </source>
</evidence>
<dbReference type="RefSeq" id="WP_013745411.1">
    <property type="nucleotide sequence ID" value="NC_015460.1"/>
</dbReference>